<proteinExistence type="predicted"/>
<keyword evidence="1" id="KW-0175">Coiled coil</keyword>
<dbReference type="KEGG" id="txy:Thexy_0493"/>
<name>F6BHG4_THEXL</name>
<dbReference type="AlphaFoldDB" id="F6BHG4"/>
<dbReference type="HOGENOM" id="CLU_562488_0_0_9"/>
<sequence>MHHDEIQKLKKILIEDNNDETNISRALKEVFKRQKSIIMTICVLELIYESVYLYDIILKRSGVLKFIKSVDNQLYVTVESYRDVVSRIRHYRQIDMKIKDNIIKTLQEEKDKLEADLEVLFGYFVEARYCSDVFNDKLKIFNQNEINISIDEFYDKIKEFVFENEDEKFERIQEVISAIPFALSRKRFFDYMKSGLIHEYNGYEKLLESIFEIEENFYGKLVEGYGDKFAEIANKIDELQTLDLKNAAKDDLEMYLKDTILLLSKIQDVREIVYSLIRIVNRLLIFYKSDKKIEDIMHEEPKIKIFFDIYSSIYEERYTKKKVKDFLKMLNENISNWYFELYNYNRLLSDVNYLENEIDTLIDEGILNDIEILAEYENLMNDDSDEFDDITGDIIDGSIVEGEINNLVSMIDDIAKFMNPDYRKVRMRRLLGIIPVPGNFENEFLNYLKSSLEFETTSNVKAAIMESVDKRIKLYKDMKNSKLLYEALLKNVKEGL</sequence>
<dbReference type="eggNOG" id="ENOG502ZAYG">
    <property type="taxonomic scope" value="Bacteria"/>
</dbReference>
<reference evidence="2" key="1">
    <citation type="submission" date="2011-05" db="EMBL/GenBank/DDBJ databases">
        <title>Complete sequence of Thermoanaerobacterium xylanolyticum LX-11.</title>
        <authorList>
            <consortium name="US DOE Joint Genome Institute"/>
            <person name="Lucas S."/>
            <person name="Han J."/>
            <person name="Lapidus A."/>
            <person name="Cheng J.-F."/>
            <person name="Goodwin L."/>
            <person name="Pitluck S."/>
            <person name="Peters L."/>
            <person name="Mikhailova N."/>
            <person name="Lu M."/>
            <person name="Han C."/>
            <person name="Tapia R."/>
            <person name="Land M."/>
            <person name="Hauser L."/>
            <person name="Kyrpides N."/>
            <person name="Ivanova N."/>
            <person name="Pagani I."/>
            <person name="Hemme C."/>
            <person name="Woyke T."/>
        </authorList>
    </citation>
    <scope>NUCLEOTIDE SEQUENCE</scope>
    <source>
        <strain evidence="2">LX-11</strain>
    </source>
</reference>
<protein>
    <submittedName>
        <fullName evidence="2">Uncharacterized protein</fullName>
    </submittedName>
</protein>
<gene>
    <name evidence="2" type="ordered locus">Thexy_0493</name>
</gene>
<keyword evidence="3" id="KW-1185">Reference proteome</keyword>
<evidence type="ECO:0000256" key="1">
    <source>
        <dbReference type="SAM" id="Coils"/>
    </source>
</evidence>
<evidence type="ECO:0000313" key="3">
    <source>
        <dbReference type="Proteomes" id="UP000007239"/>
    </source>
</evidence>
<evidence type="ECO:0000313" key="2">
    <source>
        <dbReference type="EMBL" id="AEF16545.1"/>
    </source>
</evidence>
<feature type="coiled-coil region" evidence="1">
    <location>
        <begin position="96"/>
        <end position="123"/>
    </location>
</feature>
<organism evidence="2 3">
    <name type="scientific">Thermoanaerobacterium xylanolyticum (strain ATCC 49914 / DSM 7097 / LX-11)</name>
    <dbReference type="NCBI Taxonomy" id="858215"/>
    <lineage>
        <taxon>Bacteria</taxon>
        <taxon>Bacillati</taxon>
        <taxon>Bacillota</taxon>
        <taxon>Clostridia</taxon>
        <taxon>Thermoanaerobacterales</taxon>
        <taxon>Thermoanaerobacteraceae</taxon>
        <taxon>Thermoanaerobacterium</taxon>
    </lineage>
</organism>
<accession>F6BHG4</accession>
<dbReference type="RefSeq" id="WP_013787296.1">
    <property type="nucleotide sequence ID" value="NC_015555.1"/>
</dbReference>
<dbReference type="EMBL" id="CP002739">
    <property type="protein sequence ID" value="AEF16545.1"/>
    <property type="molecule type" value="Genomic_DNA"/>
</dbReference>
<dbReference type="STRING" id="858215.Thexy_0493"/>
<dbReference type="Proteomes" id="UP000007239">
    <property type="component" value="Chromosome"/>
</dbReference>